<proteinExistence type="predicted"/>
<name>A0ACB8C8U7_DERSI</name>
<reference evidence="1" key="1">
    <citation type="submission" date="2020-05" db="EMBL/GenBank/DDBJ databases">
        <title>Large-scale comparative analyses of tick genomes elucidate their genetic diversity and vector capacities.</title>
        <authorList>
            <person name="Jia N."/>
            <person name="Wang J."/>
            <person name="Shi W."/>
            <person name="Du L."/>
            <person name="Sun Y."/>
            <person name="Zhan W."/>
            <person name="Jiang J."/>
            <person name="Wang Q."/>
            <person name="Zhang B."/>
            <person name="Ji P."/>
            <person name="Sakyi L.B."/>
            <person name="Cui X."/>
            <person name="Yuan T."/>
            <person name="Jiang B."/>
            <person name="Yang W."/>
            <person name="Lam T.T.-Y."/>
            <person name="Chang Q."/>
            <person name="Ding S."/>
            <person name="Wang X."/>
            <person name="Zhu J."/>
            <person name="Ruan X."/>
            <person name="Zhao L."/>
            <person name="Wei J."/>
            <person name="Que T."/>
            <person name="Du C."/>
            <person name="Cheng J."/>
            <person name="Dai P."/>
            <person name="Han X."/>
            <person name="Huang E."/>
            <person name="Gao Y."/>
            <person name="Liu J."/>
            <person name="Shao H."/>
            <person name="Ye R."/>
            <person name="Li L."/>
            <person name="Wei W."/>
            <person name="Wang X."/>
            <person name="Wang C."/>
            <person name="Yang T."/>
            <person name="Huo Q."/>
            <person name="Li W."/>
            <person name="Guo W."/>
            <person name="Chen H."/>
            <person name="Zhou L."/>
            <person name="Ni X."/>
            <person name="Tian J."/>
            <person name="Zhou Y."/>
            <person name="Sheng Y."/>
            <person name="Liu T."/>
            <person name="Pan Y."/>
            <person name="Xia L."/>
            <person name="Li J."/>
            <person name="Zhao F."/>
            <person name="Cao W."/>
        </authorList>
    </citation>
    <scope>NUCLEOTIDE SEQUENCE</scope>
    <source>
        <strain evidence="1">Dsil-2018</strain>
    </source>
</reference>
<dbReference type="Proteomes" id="UP000821865">
    <property type="component" value="Chromosome 8"/>
</dbReference>
<evidence type="ECO:0000313" key="2">
    <source>
        <dbReference type="Proteomes" id="UP000821865"/>
    </source>
</evidence>
<accession>A0ACB8C8U7</accession>
<gene>
    <name evidence="1" type="ORF">HPB49_011081</name>
</gene>
<sequence>MVCAQDGGDFDGGSYGGFDGGEGGDGGGFGGGYGGGFGGGDDGFVGGEGGYDDGAYDGTAMQPMYAAPETITGPAVVLQRKRRSLADGPTVVVADSSAHRRVRRGGYGVVGPVHTYVRTDYDGNFKWGARHHVGKSYGGGHGGGYGHY</sequence>
<organism evidence="1 2">
    <name type="scientific">Dermacentor silvarum</name>
    <name type="common">Tick</name>
    <dbReference type="NCBI Taxonomy" id="543639"/>
    <lineage>
        <taxon>Eukaryota</taxon>
        <taxon>Metazoa</taxon>
        <taxon>Ecdysozoa</taxon>
        <taxon>Arthropoda</taxon>
        <taxon>Chelicerata</taxon>
        <taxon>Arachnida</taxon>
        <taxon>Acari</taxon>
        <taxon>Parasitiformes</taxon>
        <taxon>Ixodida</taxon>
        <taxon>Ixodoidea</taxon>
        <taxon>Ixodidae</taxon>
        <taxon>Rhipicephalinae</taxon>
        <taxon>Dermacentor</taxon>
    </lineage>
</organism>
<protein>
    <submittedName>
        <fullName evidence="1">Uncharacterized protein</fullName>
    </submittedName>
</protein>
<keyword evidence="2" id="KW-1185">Reference proteome</keyword>
<dbReference type="EMBL" id="CM023477">
    <property type="protein sequence ID" value="KAH7937363.1"/>
    <property type="molecule type" value="Genomic_DNA"/>
</dbReference>
<evidence type="ECO:0000313" key="1">
    <source>
        <dbReference type="EMBL" id="KAH7937363.1"/>
    </source>
</evidence>
<comment type="caution">
    <text evidence="1">The sequence shown here is derived from an EMBL/GenBank/DDBJ whole genome shotgun (WGS) entry which is preliminary data.</text>
</comment>